<organism evidence="2 3">
    <name type="scientific">Candidatus Nitrososphaera evergladensis SR1</name>
    <dbReference type="NCBI Taxonomy" id="1459636"/>
    <lineage>
        <taxon>Archaea</taxon>
        <taxon>Nitrososphaerota</taxon>
        <taxon>Nitrososphaeria</taxon>
        <taxon>Nitrososphaerales</taxon>
        <taxon>Nitrososphaeraceae</taxon>
        <taxon>Nitrososphaera</taxon>
    </lineage>
</organism>
<evidence type="ECO:0000313" key="2">
    <source>
        <dbReference type="EMBL" id="AIF84543.1"/>
    </source>
</evidence>
<gene>
    <name evidence="2" type="ORF">NTE_02494</name>
</gene>
<dbReference type="KEGG" id="nev:NTE_02494"/>
<evidence type="ECO:0000313" key="3">
    <source>
        <dbReference type="Proteomes" id="UP000028194"/>
    </source>
</evidence>
<name>A0A075MTS3_9ARCH</name>
<sequence length="128" mass="14308">MQSLRIGWMLLLATGIGILGFGLITSAYPQISSDYSGIKEEELLLRTIGVATTGMGIFGVMITLTAYRRGEKWAWLALWYYPVFWLLHLALGLPPGNDHVHQVVFIVLSLLGLLLPVRRFLYSKSVQS</sequence>
<feature type="transmembrane region" description="Helical" evidence="1">
    <location>
        <begin position="73"/>
        <end position="93"/>
    </location>
</feature>
<reference evidence="2 3" key="1">
    <citation type="journal article" date="2014" name="PLoS ONE">
        <title>Genome Sequence of Candidatus Nitrososphaera evergladensis from Group I.1b Enriched from Everglades Soil Reveals Novel Genomic Features of the Ammonia-Oxidizing Archaea.</title>
        <authorList>
            <person name="Zhalnina K.V."/>
            <person name="Dias R."/>
            <person name="Leonard M.T."/>
            <person name="Dorr de Quadros P."/>
            <person name="Camargo F.A."/>
            <person name="Drew J.C."/>
            <person name="Farmerie W.G."/>
            <person name="Daroub S.H."/>
            <person name="Triplett E.W."/>
        </authorList>
    </citation>
    <scope>NUCLEOTIDE SEQUENCE [LARGE SCALE GENOMIC DNA]</scope>
    <source>
        <strain evidence="2 3">SR1</strain>
    </source>
</reference>
<dbReference type="HOGENOM" id="CLU_1954558_0_0_2"/>
<keyword evidence="1" id="KW-0472">Membrane</keyword>
<keyword evidence="1" id="KW-1133">Transmembrane helix</keyword>
<keyword evidence="3" id="KW-1185">Reference proteome</keyword>
<dbReference type="GeneID" id="41598198"/>
<dbReference type="EMBL" id="CP007174">
    <property type="protein sequence ID" value="AIF84543.1"/>
    <property type="molecule type" value="Genomic_DNA"/>
</dbReference>
<protein>
    <submittedName>
        <fullName evidence="2">Uncharacterized protein</fullName>
    </submittedName>
</protein>
<feature type="transmembrane region" description="Helical" evidence="1">
    <location>
        <begin position="99"/>
        <end position="117"/>
    </location>
</feature>
<feature type="transmembrane region" description="Helical" evidence="1">
    <location>
        <begin position="43"/>
        <end position="66"/>
    </location>
</feature>
<dbReference type="AlphaFoldDB" id="A0A075MTS3"/>
<evidence type="ECO:0000256" key="1">
    <source>
        <dbReference type="SAM" id="Phobius"/>
    </source>
</evidence>
<dbReference type="Proteomes" id="UP000028194">
    <property type="component" value="Chromosome"/>
</dbReference>
<dbReference type="RefSeq" id="WP_226986974.1">
    <property type="nucleotide sequence ID" value="NZ_CP007174.1"/>
</dbReference>
<proteinExistence type="predicted"/>
<accession>A0A075MTS3</accession>
<keyword evidence="1" id="KW-0812">Transmembrane</keyword>